<name>A0ABQ7EKQ9_BRACR</name>
<organism evidence="1 2">
    <name type="scientific">Brassica cretica</name>
    <name type="common">Mustard</name>
    <dbReference type="NCBI Taxonomy" id="69181"/>
    <lineage>
        <taxon>Eukaryota</taxon>
        <taxon>Viridiplantae</taxon>
        <taxon>Streptophyta</taxon>
        <taxon>Embryophyta</taxon>
        <taxon>Tracheophyta</taxon>
        <taxon>Spermatophyta</taxon>
        <taxon>Magnoliopsida</taxon>
        <taxon>eudicotyledons</taxon>
        <taxon>Gunneridae</taxon>
        <taxon>Pentapetalae</taxon>
        <taxon>rosids</taxon>
        <taxon>malvids</taxon>
        <taxon>Brassicales</taxon>
        <taxon>Brassicaceae</taxon>
        <taxon>Brassiceae</taxon>
        <taxon>Brassica</taxon>
    </lineage>
</organism>
<reference evidence="1 2" key="1">
    <citation type="journal article" date="2020" name="BMC Genomics">
        <title>Intraspecific diversification of the crop wild relative Brassica cretica Lam. using demographic model selection.</title>
        <authorList>
            <person name="Kioukis A."/>
            <person name="Michalopoulou V.A."/>
            <person name="Briers L."/>
            <person name="Pirintsos S."/>
            <person name="Studholme D.J."/>
            <person name="Pavlidis P."/>
            <person name="Sarris P.F."/>
        </authorList>
    </citation>
    <scope>NUCLEOTIDE SEQUENCE [LARGE SCALE GENOMIC DNA]</scope>
    <source>
        <strain evidence="2">cv. PFS-1207/04</strain>
    </source>
</reference>
<evidence type="ECO:0000313" key="1">
    <source>
        <dbReference type="EMBL" id="KAF3597105.1"/>
    </source>
</evidence>
<comment type="caution">
    <text evidence="1">The sequence shown here is derived from an EMBL/GenBank/DDBJ whole genome shotgun (WGS) entry which is preliminary data.</text>
</comment>
<evidence type="ECO:0000313" key="2">
    <source>
        <dbReference type="Proteomes" id="UP000266723"/>
    </source>
</evidence>
<keyword evidence="2" id="KW-1185">Reference proteome</keyword>
<sequence length="310" mass="34319">MVSEPGSSELGSSFRIYITRLVSSQIQTIEHLSSWFSLFKKNVFEAMVVSHGRSPSLMSIKGVAQLWSKLKPFKKKAFLLFLKLVTWGCEERWSLFSCGFKKEVMNKRRGYWVTIQLSYPPESCPVIKEAQGTSSGSLVNSQSLIILSDERNVEDEGGFSSLPSPVSSPLGQAHSVSSSPPQLAVVCHTKRTLNAISLLSKSTFQSKKIEPGCFRQNIIGVTINASLGEDALIYSLNVVTSTDEVYKVVEQRQLSFNDFSELCENGDAVNEVQQSLTKAAKLEKFEIPANIKLLPEPWTSESGLAQLLSR</sequence>
<dbReference type="Proteomes" id="UP000266723">
    <property type="component" value="Unassembled WGS sequence"/>
</dbReference>
<accession>A0ABQ7EKQ9</accession>
<proteinExistence type="predicted"/>
<protein>
    <submittedName>
        <fullName evidence="1">Uncharacterized protein</fullName>
    </submittedName>
</protein>
<dbReference type="EMBL" id="QGKV02000299">
    <property type="protein sequence ID" value="KAF3597105.1"/>
    <property type="molecule type" value="Genomic_DNA"/>
</dbReference>
<gene>
    <name evidence="1" type="ORF">DY000_02024028</name>
</gene>